<dbReference type="EMBL" id="JACSPQ010000060">
    <property type="protein sequence ID" value="MBD8003401.1"/>
    <property type="molecule type" value="Genomic_DNA"/>
</dbReference>
<comment type="caution">
    <text evidence="1">The sequence shown here is derived from an EMBL/GenBank/DDBJ whole genome shotgun (WGS) entry which is preliminary data.</text>
</comment>
<keyword evidence="2" id="KW-1185">Reference proteome</keyword>
<sequence>MEFDKETIIEKFQNSNWLEKAQNCLKTPEELKQLSDKLSGYMNKDGLKDVRNQLTQLLVYLKQLLTKGYYD</sequence>
<accession>A0ABR8VFN2</accession>
<proteinExistence type="predicted"/>
<reference evidence="1 2" key="1">
    <citation type="submission" date="2020-08" db="EMBL/GenBank/DDBJ databases">
        <title>A Genomic Blueprint of the Chicken Gut Microbiome.</title>
        <authorList>
            <person name="Gilroy R."/>
            <person name="Ravi A."/>
            <person name="Getino M."/>
            <person name="Pursley I."/>
            <person name="Horton D.L."/>
            <person name="Alikhan N.-F."/>
            <person name="Baker D."/>
            <person name="Gharbi K."/>
            <person name="Hall N."/>
            <person name="Watson M."/>
            <person name="Adriaenssens E.M."/>
            <person name="Foster-Nyarko E."/>
            <person name="Jarju S."/>
            <person name="Secka A."/>
            <person name="Antonio M."/>
            <person name="Oren A."/>
            <person name="Chaudhuri R."/>
            <person name="La Ragione R.M."/>
            <person name="Hildebrand F."/>
            <person name="Pallen M.J."/>
        </authorList>
    </citation>
    <scope>NUCLEOTIDE SEQUENCE [LARGE SCALE GENOMIC DNA]</scope>
    <source>
        <strain evidence="1 2">Sa1YUN3</strain>
    </source>
</reference>
<protein>
    <submittedName>
        <fullName evidence="1">Uncharacterized protein</fullName>
    </submittedName>
</protein>
<organism evidence="1 2">
    <name type="scientific">Phocaeicola faecium</name>
    <dbReference type="NCBI Taxonomy" id="2762213"/>
    <lineage>
        <taxon>Bacteria</taxon>
        <taxon>Pseudomonadati</taxon>
        <taxon>Bacteroidota</taxon>
        <taxon>Bacteroidia</taxon>
        <taxon>Bacteroidales</taxon>
        <taxon>Bacteroidaceae</taxon>
        <taxon>Phocaeicola</taxon>
    </lineage>
</organism>
<dbReference type="RefSeq" id="WP_191710944.1">
    <property type="nucleotide sequence ID" value="NZ_JACSPQ010000060.1"/>
</dbReference>
<gene>
    <name evidence="1" type="ORF">H9626_14540</name>
</gene>
<name>A0ABR8VFN2_9BACT</name>
<evidence type="ECO:0000313" key="2">
    <source>
        <dbReference type="Proteomes" id="UP000616346"/>
    </source>
</evidence>
<evidence type="ECO:0000313" key="1">
    <source>
        <dbReference type="EMBL" id="MBD8003401.1"/>
    </source>
</evidence>
<dbReference type="Proteomes" id="UP000616346">
    <property type="component" value="Unassembled WGS sequence"/>
</dbReference>